<dbReference type="InterPro" id="IPR007736">
    <property type="entry name" value="Caleosin-related"/>
</dbReference>
<evidence type="ECO:0000313" key="5">
    <source>
        <dbReference type="Proteomes" id="UP000077671"/>
    </source>
</evidence>
<sequence>MNHTHSSVAAVGYRGQARKAAQDSFFDYKDLTLGGGTGVRYTKGNTYAAPNGDADDYKKNTSALTTLQRHVAFFDADLDGVVFPWDTFLGFYALGFGFLLSLIAVNIIHPPFFYQTQPGWIPDPRMPLYIANMHRDKHGSDSETYDRRGHFQKQRFDAVFEDWSSAPQKDALNLSDVLAMCWGRRNIFDFFGIFAFFFEWGSSYMLLWPQDGYVTKEDMHGIIDGSIFPVIAARRKKLGALRKKGPILRSEQ</sequence>
<keyword evidence="2" id="KW-1133">Transmembrane helix</keyword>
<accession>A0A177VCJ0</accession>
<feature type="transmembrane region" description="Helical" evidence="2">
    <location>
        <begin position="187"/>
        <end position="207"/>
    </location>
</feature>
<evidence type="ECO:0000313" key="6">
    <source>
        <dbReference type="Proteomes" id="UP000836402"/>
    </source>
</evidence>
<evidence type="ECO:0000256" key="1">
    <source>
        <dbReference type="ARBA" id="ARBA00006765"/>
    </source>
</evidence>
<evidence type="ECO:0000313" key="4">
    <source>
        <dbReference type="EMBL" id="KAE8259140.1"/>
    </source>
</evidence>
<dbReference type="Proteomes" id="UP000077671">
    <property type="component" value="Unassembled WGS sequence"/>
</dbReference>
<protein>
    <recommendedName>
        <fullName evidence="7">EF-hand domain-containing protein</fullName>
    </recommendedName>
</protein>
<evidence type="ECO:0000256" key="2">
    <source>
        <dbReference type="SAM" id="Phobius"/>
    </source>
</evidence>
<dbReference type="Pfam" id="PF05042">
    <property type="entry name" value="Caleosin"/>
    <property type="match status" value="1"/>
</dbReference>
<reference evidence="4" key="1">
    <citation type="submission" date="2016-04" db="EMBL/GenBank/DDBJ databases">
        <authorList>
            <person name="Nguyen H.D."/>
            <person name="Kesanakurti P."/>
            <person name="Cullis J."/>
            <person name="Levesque C.A."/>
            <person name="Hambleton S."/>
        </authorList>
    </citation>
    <scope>NUCLEOTIDE SEQUENCE</scope>
    <source>
        <strain evidence="4">DAOMC 238032</strain>
    </source>
</reference>
<dbReference type="EMBL" id="CAJHJG010006895">
    <property type="protein sequence ID" value="CAD6960466.1"/>
    <property type="molecule type" value="Genomic_DNA"/>
</dbReference>
<keyword evidence="2" id="KW-0812">Transmembrane</keyword>
<reference evidence="4" key="2">
    <citation type="journal article" date="2019" name="IMA Fungus">
        <title>Genome sequencing and comparison of five Tilletia species to identify candidate genes for the detection of regulated species infecting wheat.</title>
        <authorList>
            <person name="Nguyen H.D.T."/>
            <person name="Sultana T."/>
            <person name="Kesanakurti P."/>
            <person name="Hambleton S."/>
        </authorList>
    </citation>
    <scope>NUCLEOTIDE SEQUENCE</scope>
    <source>
        <strain evidence="4">DAOMC 238032</strain>
    </source>
</reference>
<comment type="similarity">
    <text evidence="1">Belongs to the caleosin family.</text>
</comment>
<proteinExistence type="inferred from homology"/>
<dbReference type="PANTHER" id="PTHR31495:SF0">
    <property type="entry name" value="BINDING PROTEIN CALEOSIN, PUTATIVE (AFU_ORTHOLOGUE AFUA_5G13750)-RELATED"/>
    <property type="match status" value="1"/>
</dbReference>
<evidence type="ECO:0008006" key="7">
    <source>
        <dbReference type="Google" id="ProtNLM"/>
    </source>
</evidence>
<feature type="transmembrane region" description="Helical" evidence="2">
    <location>
        <begin position="88"/>
        <end position="108"/>
    </location>
</feature>
<gene>
    <name evidence="4" type="ORF">A4X03_0g4184</name>
    <name evidence="3" type="ORF">JKIAZH3_G4757</name>
</gene>
<name>A0A177VCJ0_9BASI</name>
<dbReference type="EMBL" id="LWDD02000542">
    <property type="protein sequence ID" value="KAE8259140.1"/>
    <property type="molecule type" value="Genomic_DNA"/>
</dbReference>
<dbReference type="AlphaFoldDB" id="A0A177VCJ0"/>
<reference evidence="3" key="3">
    <citation type="submission" date="2020-10" db="EMBL/GenBank/DDBJ databases">
        <authorList>
            <person name="Sedaghatjoo S."/>
        </authorList>
    </citation>
    <scope>NUCLEOTIDE SEQUENCE</scope>
    <source>
        <strain evidence="3">AZH3</strain>
    </source>
</reference>
<dbReference type="PANTHER" id="PTHR31495">
    <property type="entry name" value="PEROXYGENASE 3-RELATED"/>
    <property type="match status" value="1"/>
</dbReference>
<dbReference type="Proteomes" id="UP000836402">
    <property type="component" value="Unassembled WGS sequence"/>
</dbReference>
<dbReference type="GO" id="GO:0004497">
    <property type="term" value="F:monooxygenase activity"/>
    <property type="evidence" value="ECO:0007669"/>
    <property type="project" value="TreeGrafter"/>
</dbReference>
<organism evidence="4 5">
    <name type="scientific">Tilletia caries</name>
    <name type="common">wheat bunt fungus</name>
    <dbReference type="NCBI Taxonomy" id="13290"/>
    <lineage>
        <taxon>Eukaryota</taxon>
        <taxon>Fungi</taxon>
        <taxon>Dikarya</taxon>
        <taxon>Basidiomycota</taxon>
        <taxon>Ustilaginomycotina</taxon>
        <taxon>Exobasidiomycetes</taxon>
        <taxon>Tilletiales</taxon>
        <taxon>Tilletiaceae</taxon>
        <taxon>Tilletia</taxon>
    </lineage>
</organism>
<evidence type="ECO:0000313" key="3">
    <source>
        <dbReference type="EMBL" id="CAD6960466.1"/>
    </source>
</evidence>
<keyword evidence="6" id="KW-1185">Reference proteome</keyword>
<dbReference type="GO" id="GO:0005509">
    <property type="term" value="F:calcium ion binding"/>
    <property type="evidence" value="ECO:0007669"/>
    <property type="project" value="TreeGrafter"/>
</dbReference>
<comment type="caution">
    <text evidence="4">The sequence shown here is derived from an EMBL/GenBank/DDBJ whole genome shotgun (WGS) entry which is preliminary data.</text>
</comment>
<keyword evidence="2" id="KW-0472">Membrane</keyword>